<evidence type="ECO:0000256" key="1">
    <source>
        <dbReference type="SAM" id="Coils"/>
    </source>
</evidence>
<dbReference type="AlphaFoldDB" id="A0A8S3GX39"/>
<name>A0A8S3GX39_9BILA</name>
<gene>
    <name evidence="2" type="ORF">GIL414_LOCUS67209</name>
</gene>
<evidence type="ECO:0000313" key="2">
    <source>
        <dbReference type="EMBL" id="CAF5174484.1"/>
    </source>
</evidence>
<reference evidence="2" key="1">
    <citation type="submission" date="2021-02" db="EMBL/GenBank/DDBJ databases">
        <authorList>
            <person name="Nowell W R."/>
        </authorList>
    </citation>
    <scope>NUCLEOTIDE SEQUENCE</scope>
</reference>
<dbReference type="EMBL" id="CAJOBJ010325496">
    <property type="protein sequence ID" value="CAF5174484.1"/>
    <property type="molecule type" value="Genomic_DNA"/>
</dbReference>
<feature type="non-terminal residue" evidence="2">
    <location>
        <position position="441"/>
    </location>
</feature>
<accession>A0A8S3GX39</accession>
<feature type="non-terminal residue" evidence="2">
    <location>
        <position position="1"/>
    </location>
</feature>
<sequence length="441" mass="52233">QNINPVDACYWSLLRSYCSSLKDLSEYQFYLEKLQQTINSLHLCSTSTIYSTPADPCDEKQPLWLQQSQSIRSHFIQFERYLIELMLNLIQLLVNNEKLNKLTRDLLILFIDNILLLMTPTDAQLIQLKQILTNENDNQLNLSKILLELIQYKQITPRSQVQRSMNIATFIQEFLTNESSSFELLCRELADLLEHFISQTSFSDTHERLSFIQRTISIIETFNQFFTSSIFGLFNRETQLTNLCSHMTKYLRPLLSFKDKCSTFELFHDPSFLEAKQQFRTHMFTNFDSGLIWSFERAQTFPIRTSRKDLRKLVEFILKDQSKSNLEPIQYFSTLLEWIGLRWAFDEYLSPSVRQVLQRNVCITHDFIVECEVKFCCWELCKILSTMILQVIQEFPLESSTMNNDYLRLKKDFATKQNELDKCEENVQQLRNRVESLSREN</sequence>
<comment type="caution">
    <text evidence="2">The sequence shown here is derived from an EMBL/GenBank/DDBJ whole genome shotgun (WGS) entry which is preliminary data.</text>
</comment>
<organism evidence="2 3">
    <name type="scientific">Rotaria magnacalcarata</name>
    <dbReference type="NCBI Taxonomy" id="392030"/>
    <lineage>
        <taxon>Eukaryota</taxon>
        <taxon>Metazoa</taxon>
        <taxon>Spiralia</taxon>
        <taxon>Gnathifera</taxon>
        <taxon>Rotifera</taxon>
        <taxon>Eurotatoria</taxon>
        <taxon>Bdelloidea</taxon>
        <taxon>Philodinida</taxon>
        <taxon>Philodinidae</taxon>
        <taxon>Rotaria</taxon>
    </lineage>
</organism>
<evidence type="ECO:0000313" key="3">
    <source>
        <dbReference type="Proteomes" id="UP000681720"/>
    </source>
</evidence>
<feature type="coiled-coil region" evidence="1">
    <location>
        <begin position="406"/>
        <end position="440"/>
    </location>
</feature>
<proteinExistence type="predicted"/>
<keyword evidence="1" id="KW-0175">Coiled coil</keyword>
<dbReference type="Proteomes" id="UP000681720">
    <property type="component" value="Unassembled WGS sequence"/>
</dbReference>
<protein>
    <submittedName>
        <fullName evidence="2">Uncharacterized protein</fullName>
    </submittedName>
</protein>